<feature type="chain" id="PRO_5037045852" description="Secreted protein" evidence="1">
    <location>
        <begin position="27"/>
        <end position="182"/>
    </location>
</feature>
<dbReference type="RefSeq" id="WP_207279670.1">
    <property type="nucleotide sequence ID" value="NZ_JAFLEQ010000017.1"/>
</dbReference>
<gene>
    <name evidence="2" type="ORF">JZY06_11340</name>
</gene>
<accession>A0A939IUR0</accession>
<evidence type="ECO:0000313" key="3">
    <source>
        <dbReference type="Proteomes" id="UP000664332"/>
    </source>
</evidence>
<name>A0A939IUR0_9CORY</name>
<protein>
    <recommendedName>
        <fullName evidence="4">Secreted protein</fullName>
    </recommendedName>
</protein>
<evidence type="ECO:0008006" key="4">
    <source>
        <dbReference type="Google" id="ProtNLM"/>
    </source>
</evidence>
<reference evidence="2" key="1">
    <citation type="submission" date="2021-03" db="EMBL/GenBank/DDBJ databases">
        <authorList>
            <person name="Sun Q."/>
        </authorList>
    </citation>
    <scope>NUCLEOTIDE SEQUENCE</scope>
    <source>
        <strain evidence="2">CCM 8862</strain>
    </source>
</reference>
<keyword evidence="3" id="KW-1185">Reference proteome</keyword>
<comment type="caution">
    <text evidence="2">The sequence shown here is derived from an EMBL/GenBank/DDBJ whole genome shotgun (WGS) entry which is preliminary data.</text>
</comment>
<sequence length="182" mass="19289">MKLKKFAAAGATAVLLVTGSAGVAGAIDIYEAAKGPIEQQIDSMFPNKCEKGQIEKVLKDRFNAEATIEGLDFTAAVTLLENNKPIKAAFNNVLDEVITETTPVTPSIVDAGTRDRLYGLAIRKIAAKSVACGALTEKNEGDADKALKEFDRKSSQESEDTGITKILSSLFDGFSSSLSGNK</sequence>
<keyword evidence="1" id="KW-0732">Signal</keyword>
<proteinExistence type="predicted"/>
<feature type="signal peptide" evidence="1">
    <location>
        <begin position="1"/>
        <end position="26"/>
    </location>
</feature>
<dbReference type="EMBL" id="JAFLEQ010000017">
    <property type="protein sequence ID" value="MBN9645199.1"/>
    <property type="molecule type" value="Genomic_DNA"/>
</dbReference>
<evidence type="ECO:0000256" key="1">
    <source>
        <dbReference type="SAM" id="SignalP"/>
    </source>
</evidence>
<dbReference type="Proteomes" id="UP000664332">
    <property type="component" value="Unassembled WGS sequence"/>
</dbReference>
<evidence type="ECO:0000313" key="2">
    <source>
        <dbReference type="EMBL" id="MBN9645199.1"/>
    </source>
</evidence>
<organism evidence="2 3">
    <name type="scientific">Corynebacterium mendelii</name>
    <dbReference type="NCBI Taxonomy" id="2765362"/>
    <lineage>
        <taxon>Bacteria</taxon>
        <taxon>Bacillati</taxon>
        <taxon>Actinomycetota</taxon>
        <taxon>Actinomycetes</taxon>
        <taxon>Mycobacteriales</taxon>
        <taxon>Corynebacteriaceae</taxon>
        <taxon>Corynebacterium</taxon>
    </lineage>
</organism>
<dbReference type="AlphaFoldDB" id="A0A939IUR0"/>